<dbReference type="KEGG" id="cdep:91086429"/>
<evidence type="ECO:0000313" key="7">
    <source>
        <dbReference type="Proteomes" id="UP000094043"/>
    </source>
</evidence>
<keyword evidence="3" id="KW-0648">Protein biosynthesis</keyword>
<dbReference type="OrthoDB" id="21573at2759"/>
<name>A0A1E3IRN2_9TREE</name>
<feature type="compositionally biased region" description="Basic and acidic residues" evidence="5">
    <location>
        <begin position="246"/>
        <end position="287"/>
    </location>
</feature>
<keyword evidence="2" id="KW-0396">Initiation factor</keyword>
<keyword evidence="4" id="KW-0175">Coiled coil</keyword>
<reference evidence="6" key="3">
    <citation type="submission" date="2024-01" db="EMBL/GenBank/DDBJ databases">
        <authorList>
            <person name="Coelho M.A."/>
            <person name="David-Palma M."/>
            <person name="Shea T."/>
            <person name="Sun S."/>
            <person name="Cuomo C.A."/>
            <person name="Heitman J."/>
        </authorList>
    </citation>
    <scope>NUCLEOTIDE SEQUENCE</scope>
    <source>
        <strain evidence="6">CBS 7841</strain>
    </source>
</reference>
<reference evidence="6" key="2">
    <citation type="journal article" date="2022" name="Elife">
        <title>Obligate sexual reproduction of a homothallic fungus closely related to the Cryptococcus pathogenic species complex.</title>
        <authorList>
            <person name="Passer A.R."/>
            <person name="Clancey S.A."/>
            <person name="Shea T."/>
            <person name="David-Palma M."/>
            <person name="Averette A.F."/>
            <person name="Boekhout T."/>
            <person name="Porcel B.M."/>
            <person name="Nowrousian M."/>
            <person name="Cuomo C.A."/>
            <person name="Sun S."/>
            <person name="Heitman J."/>
            <person name="Coelho M.A."/>
        </authorList>
    </citation>
    <scope>NUCLEOTIDE SEQUENCE</scope>
    <source>
        <strain evidence="6">CBS 7841</strain>
    </source>
</reference>
<feature type="coiled-coil region" evidence="4">
    <location>
        <begin position="113"/>
        <end position="141"/>
    </location>
</feature>
<evidence type="ECO:0000256" key="3">
    <source>
        <dbReference type="ARBA" id="ARBA00022917"/>
    </source>
</evidence>
<protein>
    <submittedName>
        <fullName evidence="6">Uncharacterized protein</fullName>
    </submittedName>
</protein>
<evidence type="ECO:0000313" key="6">
    <source>
        <dbReference type="EMBL" id="WVN87041.1"/>
    </source>
</evidence>
<evidence type="ECO:0000256" key="4">
    <source>
        <dbReference type="SAM" id="Coils"/>
    </source>
</evidence>
<proteinExistence type="inferred from homology"/>
<keyword evidence="7" id="KW-1185">Reference proteome</keyword>
<evidence type="ECO:0000256" key="2">
    <source>
        <dbReference type="ARBA" id="ARBA00022540"/>
    </source>
</evidence>
<dbReference type="EMBL" id="CP143785">
    <property type="protein sequence ID" value="WVN87041.1"/>
    <property type="molecule type" value="Genomic_DNA"/>
</dbReference>
<dbReference type="PANTHER" id="PTHR10938:SF0">
    <property type="entry name" value="TRANSLATION INITIATION FACTOR IF-3, MITOCHONDRIAL"/>
    <property type="match status" value="1"/>
</dbReference>
<evidence type="ECO:0000256" key="1">
    <source>
        <dbReference type="ARBA" id="ARBA00005439"/>
    </source>
</evidence>
<dbReference type="InterPro" id="IPR036788">
    <property type="entry name" value="T_IF-3_C_sf"/>
</dbReference>
<dbReference type="SUPFAM" id="SSF55200">
    <property type="entry name" value="Translation initiation factor IF3, C-terminal domain"/>
    <property type="match status" value="1"/>
</dbReference>
<dbReference type="VEuPathDB" id="FungiDB:L203_01472"/>
<dbReference type="GO" id="GO:0003743">
    <property type="term" value="F:translation initiation factor activity"/>
    <property type="evidence" value="ECO:0007669"/>
    <property type="project" value="UniProtKB-KW"/>
</dbReference>
<accession>A0A1E3IRN2</accession>
<dbReference type="GO" id="GO:0070124">
    <property type="term" value="P:mitochondrial translational initiation"/>
    <property type="evidence" value="ECO:0007669"/>
    <property type="project" value="TreeGrafter"/>
</dbReference>
<dbReference type="Proteomes" id="UP000094043">
    <property type="component" value="Chromosome 2"/>
</dbReference>
<organism evidence="6 7">
    <name type="scientific">Cryptococcus depauperatus CBS 7841</name>
    <dbReference type="NCBI Taxonomy" id="1295531"/>
    <lineage>
        <taxon>Eukaryota</taxon>
        <taxon>Fungi</taxon>
        <taxon>Dikarya</taxon>
        <taxon>Basidiomycota</taxon>
        <taxon>Agaricomycotina</taxon>
        <taxon>Tremellomycetes</taxon>
        <taxon>Tremellales</taxon>
        <taxon>Cryptococcaceae</taxon>
        <taxon>Cryptococcus</taxon>
    </lineage>
</organism>
<reference evidence="6" key="1">
    <citation type="submission" date="2016-06" db="EMBL/GenBank/DDBJ databases">
        <authorList>
            <person name="Cuomo C."/>
            <person name="Litvintseva A."/>
            <person name="Heitman J."/>
            <person name="Chen Y."/>
            <person name="Sun S."/>
            <person name="Springer D."/>
            <person name="Dromer F."/>
            <person name="Young S."/>
            <person name="Zeng Q."/>
            <person name="Chapman S."/>
            <person name="Gujja S."/>
            <person name="Saif S."/>
            <person name="Birren B."/>
        </authorList>
    </citation>
    <scope>NUCLEOTIDE SEQUENCE</scope>
    <source>
        <strain evidence="6">CBS 7841</strain>
    </source>
</reference>
<dbReference type="Gene3D" id="3.30.110.10">
    <property type="entry name" value="Translation initiation factor 3 (IF-3), C-terminal domain"/>
    <property type="match status" value="1"/>
</dbReference>
<feature type="region of interest" description="Disordered" evidence="5">
    <location>
        <begin position="246"/>
        <end position="301"/>
    </location>
</feature>
<comment type="similarity">
    <text evidence="1">Belongs to the IF-3 family.</text>
</comment>
<dbReference type="RefSeq" id="XP_066067741.1">
    <property type="nucleotide sequence ID" value="XM_066211644.1"/>
</dbReference>
<dbReference type="PANTHER" id="PTHR10938">
    <property type="entry name" value="TRANSLATION INITIATION FACTOR IF-3"/>
    <property type="match status" value="1"/>
</dbReference>
<evidence type="ECO:0000256" key="5">
    <source>
        <dbReference type="SAM" id="MobiDB-lite"/>
    </source>
</evidence>
<dbReference type="GeneID" id="91086429"/>
<dbReference type="AlphaFoldDB" id="A0A1E3IRN2"/>
<gene>
    <name evidence="6" type="ORF">L203_102217</name>
</gene>
<dbReference type="GO" id="GO:0032790">
    <property type="term" value="P:ribosome disassembly"/>
    <property type="evidence" value="ECO:0007669"/>
    <property type="project" value="TreeGrafter"/>
</dbReference>
<dbReference type="InterPro" id="IPR001288">
    <property type="entry name" value="Translation_initiation_fac_3"/>
</dbReference>
<sequence length="301" mass="35111">MSSTTIRLLTRPLRQHLYAPFANIPPRNAIFETLPPYIRFASSSARPQQPQVATHPLSYRDHSIPYSIVRLVSSHSGLLPPQNLTEILSTYSTLTHTLVLVSVDGPHPVVKLISRAEERAKEIEKEERGKIRRKLEITEKEVQVSWQSAQGDLEHKLELAKDLLQRGDRIQVVFANRKRAQPMGDQQKEEVVGMFDSVLAEYGKKWKADDKSGGIWILYYNPLDTVRQEMEKKVLDQEVLKKLEKEKTKEEKLEARRKKEDRRRQRAEEMEHQRNEVARRAEEEFQNRQKRSFGLWGSGRR</sequence>
<dbReference type="GO" id="GO:0005739">
    <property type="term" value="C:mitochondrion"/>
    <property type="evidence" value="ECO:0007669"/>
    <property type="project" value="TreeGrafter"/>
</dbReference>
<dbReference type="GO" id="GO:0043022">
    <property type="term" value="F:ribosome binding"/>
    <property type="evidence" value="ECO:0007669"/>
    <property type="project" value="TreeGrafter"/>
</dbReference>